<name>A0A2T9Z9I3_9FUNG</name>
<proteinExistence type="predicted"/>
<evidence type="ECO:0000256" key="1">
    <source>
        <dbReference type="SAM" id="MobiDB-lite"/>
    </source>
</evidence>
<gene>
    <name evidence="2" type="ORF">BB560_004361</name>
</gene>
<evidence type="ECO:0000313" key="3">
    <source>
        <dbReference type="Proteomes" id="UP000245609"/>
    </source>
</evidence>
<dbReference type="AlphaFoldDB" id="A0A2T9Z9I3"/>
<dbReference type="InterPro" id="IPR014756">
    <property type="entry name" value="Ig_E-set"/>
</dbReference>
<sequence length="561" mass="62874">MEQASTQYRKLFFYPVELERFGDCLNVAISGTFDSDPSKHWKAVQMVPCENPELLLSSKIPKEAFHGNVALYSLNLNNLDLGHKYLYKYIVNGQWLVNPFEPTEFTYDGFENNVLYCNEDTCEPIVPANKILNTLDSETKEQNKLVENNPLDDVKENPPIKVSSATKMCSPKNNTSDLCDTLPGDKLKENSKLHSPDLETQASKTQISVKLENDKPVQTFESLKGDYLKSKGNQSENSFNKHANGGLDHQVTFDINLVLQNCDSSNINTIPFPRNTDFKESNPSVQLELDNSFPPNKQNSSRDVPDLNGTRSIPVDQDLHFPRNENVPFHQDSKVLPDRGSFELDLENKSQNQLNTNILNPTESTLVSHLASTQGKSTKRSLEDNTNTENIQNTSYIPANEDLLPSFSLDLGTDIQKAKPKSNVPSFLPFRSHSFYDSEANQLQDLKKHRIKSFSYSEIGSKIRNPLSSDATTSTSSIITLYSPSYNETFFSKKSASDSICESISSNPNHVYINSCSSKPAKTANDLAHGGLRKPLFLDPLENNILFSETLLLLKNSVPQK</sequence>
<dbReference type="Gene3D" id="2.60.40.10">
    <property type="entry name" value="Immunoglobulins"/>
    <property type="match status" value="1"/>
</dbReference>
<dbReference type="SUPFAM" id="SSF81296">
    <property type="entry name" value="E set domains"/>
    <property type="match status" value="1"/>
</dbReference>
<dbReference type="Proteomes" id="UP000245609">
    <property type="component" value="Unassembled WGS sequence"/>
</dbReference>
<organism evidence="2 3">
    <name type="scientific">Smittium megazygosporum</name>
    <dbReference type="NCBI Taxonomy" id="133381"/>
    <lineage>
        <taxon>Eukaryota</taxon>
        <taxon>Fungi</taxon>
        <taxon>Fungi incertae sedis</taxon>
        <taxon>Zoopagomycota</taxon>
        <taxon>Kickxellomycotina</taxon>
        <taxon>Harpellomycetes</taxon>
        <taxon>Harpellales</taxon>
        <taxon>Legeriomycetaceae</taxon>
        <taxon>Smittium</taxon>
    </lineage>
</organism>
<dbReference type="CDD" id="cd02859">
    <property type="entry name" value="E_set_AMPKbeta_like_N"/>
    <property type="match status" value="1"/>
</dbReference>
<dbReference type="OrthoDB" id="5873279at2759"/>
<feature type="compositionally biased region" description="Polar residues" evidence="1">
    <location>
        <begin position="293"/>
        <end position="302"/>
    </location>
</feature>
<accession>A0A2T9Z9I3</accession>
<dbReference type="EMBL" id="MBFS01001263">
    <property type="protein sequence ID" value="PVV01230.1"/>
    <property type="molecule type" value="Genomic_DNA"/>
</dbReference>
<reference evidence="2 3" key="1">
    <citation type="journal article" date="2018" name="MBio">
        <title>Comparative Genomics Reveals the Core Gene Toolbox for the Fungus-Insect Symbiosis.</title>
        <authorList>
            <person name="Wang Y."/>
            <person name="Stata M."/>
            <person name="Wang W."/>
            <person name="Stajich J.E."/>
            <person name="White M.M."/>
            <person name="Moncalvo J.M."/>
        </authorList>
    </citation>
    <scope>NUCLEOTIDE SEQUENCE [LARGE SCALE GENOMIC DNA]</scope>
    <source>
        <strain evidence="2 3">SC-DP-2</strain>
    </source>
</reference>
<dbReference type="InterPro" id="IPR013783">
    <property type="entry name" value="Ig-like_fold"/>
</dbReference>
<feature type="region of interest" description="Disordered" evidence="1">
    <location>
        <begin position="270"/>
        <end position="319"/>
    </location>
</feature>
<comment type="caution">
    <text evidence="2">The sequence shown here is derived from an EMBL/GenBank/DDBJ whole genome shotgun (WGS) entry which is preliminary data.</text>
</comment>
<feature type="compositionally biased region" description="Polar residues" evidence="1">
    <location>
        <begin position="384"/>
        <end position="397"/>
    </location>
</feature>
<evidence type="ECO:0000313" key="2">
    <source>
        <dbReference type="EMBL" id="PVV01230.1"/>
    </source>
</evidence>
<evidence type="ECO:0008006" key="4">
    <source>
        <dbReference type="Google" id="ProtNLM"/>
    </source>
</evidence>
<keyword evidence="3" id="KW-1185">Reference proteome</keyword>
<dbReference type="STRING" id="133381.A0A2T9Z9I3"/>
<protein>
    <recommendedName>
        <fullName evidence="4">AMP-activated protein kinase glycogen-binding domain-containing protein</fullName>
    </recommendedName>
</protein>
<feature type="region of interest" description="Disordered" evidence="1">
    <location>
        <begin position="369"/>
        <end position="397"/>
    </location>
</feature>